<name>A0A8K0JY63_LADFU</name>
<proteinExistence type="predicted"/>
<reference evidence="2" key="1">
    <citation type="submission" date="2013-04" db="EMBL/GenBank/DDBJ databases">
        <authorList>
            <person name="Qu J."/>
            <person name="Murali S.C."/>
            <person name="Bandaranaike D."/>
            <person name="Bellair M."/>
            <person name="Blankenburg K."/>
            <person name="Chao H."/>
            <person name="Dinh H."/>
            <person name="Doddapaneni H."/>
            <person name="Downs B."/>
            <person name="Dugan-Rocha S."/>
            <person name="Elkadiri S."/>
            <person name="Gnanaolivu R.D."/>
            <person name="Hernandez B."/>
            <person name="Javaid M."/>
            <person name="Jayaseelan J.C."/>
            <person name="Lee S."/>
            <person name="Li M."/>
            <person name="Ming W."/>
            <person name="Munidasa M."/>
            <person name="Muniz J."/>
            <person name="Nguyen L."/>
            <person name="Ongeri F."/>
            <person name="Osuji N."/>
            <person name="Pu L.-L."/>
            <person name="Puazo M."/>
            <person name="Qu C."/>
            <person name="Quiroz J."/>
            <person name="Raj R."/>
            <person name="Weissenberger G."/>
            <person name="Xin Y."/>
            <person name="Zou X."/>
            <person name="Han Y."/>
            <person name="Richards S."/>
            <person name="Worley K."/>
            <person name="Muzny D."/>
            <person name="Gibbs R."/>
        </authorList>
    </citation>
    <scope>NUCLEOTIDE SEQUENCE</scope>
    <source>
        <strain evidence="2">Sampled in the wild</strain>
    </source>
</reference>
<dbReference type="Proteomes" id="UP000792457">
    <property type="component" value="Unassembled WGS sequence"/>
</dbReference>
<reference evidence="2" key="2">
    <citation type="submission" date="2017-10" db="EMBL/GenBank/DDBJ databases">
        <title>Ladona fulva Genome sequencing and assembly.</title>
        <authorList>
            <person name="Murali S."/>
            <person name="Richards S."/>
            <person name="Bandaranaike D."/>
            <person name="Bellair M."/>
            <person name="Blankenburg K."/>
            <person name="Chao H."/>
            <person name="Dinh H."/>
            <person name="Doddapaneni H."/>
            <person name="Dugan-Rocha S."/>
            <person name="Elkadiri S."/>
            <person name="Gnanaolivu R."/>
            <person name="Hernandez B."/>
            <person name="Skinner E."/>
            <person name="Javaid M."/>
            <person name="Lee S."/>
            <person name="Li M."/>
            <person name="Ming W."/>
            <person name="Munidasa M."/>
            <person name="Muniz J."/>
            <person name="Nguyen L."/>
            <person name="Hughes D."/>
            <person name="Osuji N."/>
            <person name="Pu L.-L."/>
            <person name="Puazo M."/>
            <person name="Qu C."/>
            <person name="Quiroz J."/>
            <person name="Raj R."/>
            <person name="Weissenberger G."/>
            <person name="Xin Y."/>
            <person name="Zou X."/>
            <person name="Han Y."/>
            <person name="Worley K."/>
            <person name="Muzny D."/>
            <person name="Gibbs R."/>
        </authorList>
    </citation>
    <scope>NUCLEOTIDE SEQUENCE</scope>
    <source>
        <strain evidence="2">Sampled in the wild</strain>
    </source>
</reference>
<dbReference type="OrthoDB" id="6599787at2759"/>
<dbReference type="Pfam" id="PF14846">
    <property type="entry name" value="DUF4485"/>
    <property type="match status" value="1"/>
</dbReference>
<accession>A0A8K0JY63</accession>
<dbReference type="InterPro" id="IPR027831">
    <property type="entry name" value="DUF4485"/>
</dbReference>
<gene>
    <name evidence="2" type="ORF">J437_LFUL005448</name>
</gene>
<organism evidence="2 3">
    <name type="scientific">Ladona fulva</name>
    <name type="common">Scarce chaser dragonfly</name>
    <name type="synonym">Libellula fulva</name>
    <dbReference type="NCBI Taxonomy" id="123851"/>
    <lineage>
        <taxon>Eukaryota</taxon>
        <taxon>Metazoa</taxon>
        <taxon>Ecdysozoa</taxon>
        <taxon>Arthropoda</taxon>
        <taxon>Hexapoda</taxon>
        <taxon>Insecta</taxon>
        <taxon>Pterygota</taxon>
        <taxon>Palaeoptera</taxon>
        <taxon>Odonata</taxon>
        <taxon>Epiprocta</taxon>
        <taxon>Anisoptera</taxon>
        <taxon>Libelluloidea</taxon>
        <taxon>Libellulidae</taxon>
        <taxon>Ladona</taxon>
    </lineage>
</organism>
<comment type="caution">
    <text evidence="2">The sequence shown here is derived from an EMBL/GenBank/DDBJ whole genome shotgun (WGS) entry which is preliminary data.</text>
</comment>
<dbReference type="EMBL" id="KZ308213">
    <property type="protein sequence ID" value="KAG8224845.1"/>
    <property type="molecule type" value="Genomic_DNA"/>
</dbReference>
<feature type="domain" description="DUF4485" evidence="1">
    <location>
        <begin position="6"/>
        <end position="73"/>
    </location>
</feature>
<evidence type="ECO:0000259" key="1">
    <source>
        <dbReference type="Pfam" id="PF14846"/>
    </source>
</evidence>
<keyword evidence="3" id="KW-1185">Reference proteome</keyword>
<evidence type="ECO:0000313" key="2">
    <source>
        <dbReference type="EMBL" id="KAG8224845.1"/>
    </source>
</evidence>
<dbReference type="AlphaFoldDB" id="A0A8K0JY63"/>
<sequence length="135" mass="15668">MQDSYDIEFNQCLSRAEEIITKMEDKENQKICAKWIERLLKLQSNDLEVKRNRNEFFKFLIQTLEEGTSGETFLPTADFGTLPLQDKDEDPIILSHWSDDRRTYTSIKTLPNSGAIIYMAVSSDPEAGWEIPNPY</sequence>
<evidence type="ECO:0000313" key="3">
    <source>
        <dbReference type="Proteomes" id="UP000792457"/>
    </source>
</evidence>
<protein>
    <recommendedName>
        <fullName evidence="1">DUF4485 domain-containing protein</fullName>
    </recommendedName>
</protein>